<proteinExistence type="inferred from homology"/>
<dbReference type="EMBL" id="CP066007">
    <property type="protein sequence ID" value="QQB45618.1"/>
    <property type="molecule type" value="Genomic_DNA"/>
</dbReference>
<dbReference type="GO" id="GO:0020037">
    <property type="term" value="F:heme binding"/>
    <property type="evidence" value="ECO:0007669"/>
    <property type="project" value="InterPro"/>
</dbReference>
<dbReference type="InterPro" id="IPR010644">
    <property type="entry name" value="ChdC/CLD"/>
</dbReference>
<dbReference type="GO" id="GO:0016634">
    <property type="term" value="F:oxidoreductase activity, acting on the CH-CH group of donors, oxygen as acceptor"/>
    <property type="evidence" value="ECO:0007669"/>
    <property type="project" value="UniProtKB-UniRule"/>
</dbReference>
<evidence type="ECO:0000256" key="1">
    <source>
        <dbReference type="ARBA" id="ARBA00014413"/>
    </source>
</evidence>
<dbReference type="AlphaFoldDB" id="A0A7T4JU97"/>
<dbReference type="OrthoDB" id="9773646at2"/>
<dbReference type="RefSeq" id="WP_005389850.1">
    <property type="nucleotide sequence ID" value="NZ_CP066007.1"/>
</dbReference>
<dbReference type="Proteomes" id="UP000617681">
    <property type="component" value="Chromosome"/>
</dbReference>
<evidence type="ECO:0000256" key="3">
    <source>
        <dbReference type="ARBA" id="ARBA00022723"/>
    </source>
</evidence>
<dbReference type="GO" id="GO:0006785">
    <property type="term" value="P:heme B biosynthetic process"/>
    <property type="evidence" value="ECO:0007669"/>
    <property type="project" value="UniProtKB-UniRule"/>
</dbReference>
<dbReference type="GO" id="GO:0046872">
    <property type="term" value="F:metal ion binding"/>
    <property type="evidence" value="ECO:0007669"/>
    <property type="project" value="UniProtKB-KW"/>
</dbReference>
<feature type="binding site" description="axial binding residue" evidence="9">
    <location>
        <position position="159"/>
    </location>
    <ligand>
        <name>Fe-coproporphyrin III</name>
        <dbReference type="ChEBI" id="CHEBI:68438"/>
    </ligand>
    <ligandPart>
        <name>Fe</name>
        <dbReference type="ChEBI" id="CHEBI:18248"/>
    </ligandPart>
</feature>
<comment type="catalytic activity">
    <reaction evidence="7">
        <text>Fe-coproporphyrin III + 2 H2O2 + 2 H(+) = heme b + 2 CO2 + 4 H2O</text>
        <dbReference type="Rhea" id="RHEA:56516"/>
        <dbReference type="ChEBI" id="CHEBI:15377"/>
        <dbReference type="ChEBI" id="CHEBI:15378"/>
        <dbReference type="ChEBI" id="CHEBI:16240"/>
        <dbReference type="ChEBI" id="CHEBI:16526"/>
        <dbReference type="ChEBI" id="CHEBI:60344"/>
        <dbReference type="ChEBI" id="CHEBI:68438"/>
        <dbReference type="EC" id="1.3.98.5"/>
    </reaction>
    <physiologicalReaction direction="left-to-right" evidence="7">
        <dbReference type="Rhea" id="RHEA:56517"/>
    </physiologicalReaction>
</comment>
<dbReference type="GeneID" id="92760207"/>
<evidence type="ECO:0000256" key="5">
    <source>
        <dbReference type="ARBA" id="ARBA00029882"/>
    </source>
</evidence>
<evidence type="ECO:0000256" key="9">
    <source>
        <dbReference type="HAMAP-Rule" id="MF_02244"/>
    </source>
</evidence>
<dbReference type="EC" id="1.3.98.5" evidence="8 9"/>
<evidence type="ECO:0000256" key="7">
    <source>
        <dbReference type="ARBA" id="ARBA00049896"/>
    </source>
</evidence>
<dbReference type="InterPro" id="IPR011008">
    <property type="entry name" value="Dimeric_a/b-barrel"/>
</dbReference>
<evidence type="ECO:0000313" key="11">
    <source>
        <dbReference type="EMBL" id="QRP69628.1"/>
    </source>
</evidence>
<keyword evidence="4 9" id="KW-0408">Iron</keyword>
<evidence type="ECO:0000256" key="8">
    <source>
        <dbReference type="ARBA" id="ARBA00050019"/>
    </source>
</evidence>
<dbReference type="PANTHER" id="PTHR36843:SF1">
    <property type="entry name" value="COPROHEME DECARBOXYLASE"/>
    <property type="match status" value="1"/>
</dbReference>
<keyword evidence="2 9" id="KW-0349">Heme</keyword>
<evidence type="ECO:0000313" key="12">
    <source>
        <dbReference type="Proteomes" id="UP000596145"/>
    </source>
</evidence>
<dbReference type="SUPFAM" id="SSF54909">
    <property type="entry name" value="Dimeric alpha+beta barrel"/>
    <property type="match status" value="1"/>
</dbReference>
<evidence type="ECO:0000256" key="4">
    <source>
        <dbReference type="ARBA" id="ARBA00023004"/>
    </source>
</evidence>
<feature type="active site" evidence="9">
    <location>
        <position position="136"/>
    </location>
</feature>
<dbReference type="Pfam" id="PF06778">
    <property type="entry name" value="Chlor_dismutase"/>
    <property type="match status" value="1"/>
</dbReference>
<dbReference type="HAMAP" id="MF_02244">
    <property type="entry name" value="Coproheme_decarbox_2"/>
    <property type="match status" value="1"/>
</dbReference>
<organism evidence="10 12">
    <name type="scientific">Corynebacterium glucuronolyticum</name>
    <dbReference type="NCBI Taxonomy" id="39791"/>
    <lineage>
        <taxon>Bacteria</taxon>
        <taxon>Bacillati</taxon>
        <taxon>Actinomycetota</taxon>
        <taxon>Actinomycetes</taxon>
        <taxon>Mycobacteriales</taxon>
        <taxon>Corynebacteriaceae</taxon>
        <taxon>Corynebacterium</taxon>
    </lineage>
</organism>
<comment type="cofactor">
    <cofactor evidence="9">
        <name>Fe-coproporphyrin III</name>
        <dbReference type="ChEBI" id="CHEBI:68438"/>
    </cofactor>
    <text evidence="9">Fe-coproporphyrin III acts as both substrate and redox cofactor.</text>
</comment>
<accession>A0A7T4JU97</accession>
<name>A0A7T4JU97_9CORY</name>
<dbReference type="PANTHER" id="PTHR36843">
    <property type="entry name" value="HEME-DEPENDENT PEROXIDASE YWFI-RELATED"/>
    <property type="match status" value="1"/>
</dbReference>
<keyword evidence="3 9" id="KW-0479">Metal-binding</keyword>
<protein>
    <recommendedName>
        <fullName evidence="1 9">Coproheme decarboxylase</fullName>
        <ecNumber evidence="8 9">1.3.98.5</ecNumber>
    </recommendedName>
    <alternativeName>
        <fullName evidence="5 9">Coproheme III oxidative decarboxylase</fullName>
    </alternativeName>
    <alternativeName>
        <fullName evidence="6 9">Hydrogen peroxide-dependent heme synthase</fullName>
    </alternativeName>
</protein>
<reference evidence="10 12" key="1">
    <citation type="submission" date="2020-12" db="EMBL/GenBank/DDBJ databases">
        <title>FDA dAtabase for Regulatory Grade micrObial Sequences (FDA-ARGOS): Supporting development and validation of Infectious Disease Dx tests.</title>
        <authorList>
            <person name="Sproer C."/>
            <person name="Gronow S."/>
            <person name="Severitt S."/>
            <person name="Schroder I."/>
            <person name="Tallon L."/>
            <person name="Sadzewicz L."/>
            <person name="Zhao X."/>
            <person name="Boylan J."/>
            <person name="Ott S."/>
            <person name="Bowen H."/>
            <person name="Vavikolanu K."/>
            <person name="Mehta A."/>
            <person name="Aluvathingal J."/>
            <person name="Nadendla S."/>
            <person name="Lowell S."/>
            <person name="Myers T."/>
            <person name="Yan Y."/>
            <person name="Sichtig H."/>
        </authorList>
    </citation>
    <scope>NUCLEOTIDE SEQUENCE [LARGE SCALE GENOMIC DNA]</scope>
    <source>
        <strain evidence="10 12">FDAARGOS_1053</strain>
        <strain evidence="11">FDAARGOS_1191</strain>
    </source>
</reference>
<evidence type="ECO:0000313" key="10">
    <source>
        <dbReference type="EMBL" id="QQB45618.1"/>
    </source>
</evidence>
<comment type="catalytic activity">
    <reaction evidence="9">
        <text>Fe-coproporphyrin III + H2O2 + H(+) = harderoheme III + CO2 + 2 H2O</text>
        <dbReference type="Rhea" id="RHEA:57940"/>
        <dbReference type="ChEBI" id="CHEBI:15377"/>
        <dbReference type="ChEBI" id="CHEBI:15378"/>
        <dbReference type="ChEBI" id="CHEBI:16240"/>
        <dbReference type="ChEBI" id="CHEBI:16526"/>
        <dbReference type="ChEBI" id="CHEBI:68438"/>
        <dbReference type="ChEBI" id="CHEBI:142463"/>
    </reaction>
</comment>
<dbReference type="EMBL" id="CP069534">
    <property type="protein sequence ID" value="QRP69628.1"/>
    <property type="molecule type" value="Genomic_DNA"/>
</dbReference>
<dbReference type="Gene3D" id="3.30.70.1030">
    <property type="entry name" value="Apc35880, domain 1"/>
    <property type="match status" value="2"/>
</dbReference>
<keyword evidence="9" id="KW-0560">Oxidoreductase</keyword>
<comment type="catalytic activity">
    <reaction evidence="9">
        <text>harderoheme III + H2O2 + H(+) = heme b + CO2 + 2 H2O</text>
        <dbReference type="Rhea" id="RHEA:57944"/>
        <dbReference type="ChEBI" id="CHEBI:15377"/>
        <dbReference type="ChEBI" id="CHEBI:15378"/>
        <dbReference type="ChEBI" id="CHEBI:16240"/>
        <dbReference type="ChEBI" id="CHEBI:16526"/>
        <dbReference type="ChEBI" id="CHEBI:60344"/>
        <dbReference type="ChEBI" id="CHEBI:142463"/>
    </reaction>
</comment>
<evidence type="ECO:0000256" key="6">
    <source>
        <dbReference type="ARBA" id="ARBA00030236"/>
    </source>
</evidence>
<comment type="pathway">
    <text evidence="9">Porphyrin-containing compound metabolism; protoheme biosynthesis.</text>
</comment>
<dbReference type="Proteomes" id="UP000596145">
    <property type="component" value="Chromosome"/>
</dbReference>
<comment type="function">
    <text evidence="9">Involved in coproporphyrin-dependent heme b biosynthesis. Catalyzes the decarboxylation of Fe-coproporphyrin III (coproheme) to heme b (protoheme IX), the last step of the pathway. The reaction occurs in a stepwise manner with a three-propionate intermediate.</text>
</comment>
<keyword evidence="9" id="KW-0350">Heme biosynthesis</keyword>
<gene>
    <name evidence="9" type="primary">chdC</name>
    <name evidence="10" type="ORF">I6I10_08875</name>
    <name evidence="11" type="ORF">I6J21_07265</name>
</gene>
<dbReference type="NCBIfam" id="NF042928">
    <property type="entry name" value="HemQ_actino"/>
    <property type="match status" value="1"/>
</dbReference>
<sequence>MGKFSHPDFAALNDVKQYSQFLVFDVIPGVLPDDRSEVIEQLKSFLAGVKDKGITVRGVYNVSGVRAEGDYMIWWHGENLEDLQDAYNAFRRTTLIGAASEINWIGTSIHRPAEFNKSHLPAFIMGMEPERWITVYPFVRSYDWYLLDPSERRKILADHGQAGRKFGNVLANTMSAFALGDYEWILAFEAPDMETINELMHAMRYTKAREHVRVEIPFYSGRRVDDVAEIINVLP</sequence>
<evidence type="ECO:0000256" key="2">
    <source>
        <dbReference type="ARBA" id="ARBA00022617"/>
    </source>
</evidence>
<comment type="similarity">
    <text evidence="9">Belongs to the ChdC family. Type 2 subfamily.</text>
</comment>